<evidence type="ECO:0000256" key="1">
    <source>
        <dbReference type="SAM" id="Phobius"/>
    </source>
</evidence>
<dbReference type="Proteomes" id="UP000036367">
    <property type="component" value="Unassembled WGS sequence"/>
</dbReference>
<dbReference type="EMBL" id="LECT01000017">
    <property type="protein sequence ID" value="KLU05570.1"/>
    <property type="molecule type" value="Genomic_DNA"/>
</dbReference>
<proteinExistence type="predicted"/>
<keyword evidence="3" id="KW-1185">Reference proteome</keyword>
<comment type="caution">
    <text evidence="2">The sequence shown here is derived from an EMBL/GenBank/DDBJ whole genome shotgun (WGS) entry which is preliminary data.</text>
</comment>
<sequence length="37" mass="4197">MRGSECRRVTGGKTFVACLVNPMIFMIVRHIRLPLHG</sequence>
<accession>A0A0J1BG98</accession>
<reference evidence="2" key="1">
    <citation type="submission" date="2015-05" db="EMBL/GenBank/DDBJ databases">
        <title>Permanent draft genome of Rhodopirellula islandicus K833.</title>
        <authorList>
            <person name="Kizina J."/>
            <person name="Richter M."/>
            <person name="Glockner F.O."/>
            <person name="Harder J."/>
        </authorList>
    </citation>
    <scope>NUCLEOTIDE SEQUENCE [LARGE SCALE GENOMIC DNA]</scope>
    <source>
        <strain evidence="2">K833</strain>
    </source>
</reference>
<keyword evidence="1" id="KW-1133">Transmembrane helix</keyword>
<dbReference type="STRING" id="595434.RISK_002202"/>
<evidence type="ECO:0000313" key="2">
    <source>
        <dbReference type="EMBL" id="KLU05570.1"/>
    </source>
</evidence>
<feature type="transmembrane region" description="Helical" evidence="1">
    <location>
        <begin position="12"/>
        <end position="31"/>
    </location>
</feature>
<organism evidence="2 3">
    <name type="scientific">Rhodopirellula islandica</name>
    <dbReference type="NCBI Taxonomy" id="595434"/>
    <lineage>
        <taxon>Bacteria</taxon>
        <taxon>Pseudomonadati</taxon>
        <taxon>Planctomycetota</taxon>
        <taxon>Planctomycetia</taxon>
        <taxon>Pirellulales</taxon>
        <taxon>Pirellulaceae</taxon>
        <taxon>Rhodopirellula</taxon>
    </lineage>
</organism>
<dbReference type="AlphaFoldDB" id="A0A0J1BG98"/>
<protein>
    <submittedName>
        <fullName evidence="2">Uncharacterized protein</fullName>
    </submittedName>
</protein>
<name>A0A0J1BG98_RHOIS</name>
<gene>
    <name evidence="2" type="ORF">RISK_002202</name>
</gene>
<evidence type="ECO:0000313" key="3">
    <source>
        <dbReference type="Proteomes" id="UP000036367"/>
    </source>
</evidence>
<keyword evidence="1" id="KW-0472">Membrane</keyword>
<keyword evidence="1" id="KW-0812">Transmembrane</keyword>